<evidence type="ECO:0000313" key="3">
    <source>
        <dbReference type="Proteomes" id="UP000005870"/>
    </source>
</evidence>
<evidence type="ECO:0000313" key="2">
    <source>
        <dbReference type="EMBL" id="AER55759.1"/>
    </source>
</evidence>
<dbReference type="HOGENOM" id="CLU_2635460_0_0_6"/>
<accession>G7UQM7</accession>
<feature type="region of interest" description="Disordered" evidence="1">
    <location>
        <begin position="1"/>
        <end position="35"/>
    </location>
</feature>
<organism evidence="2 3">
    <name type="scientific">Pseudoxanthomonas spadix (strain BD-a59)</name>
    <dbReference type="NCBI Taxonomy" id="1045855"/>
    <lineage>
        <taxon>Bacteria</taxon>
        <taxon>Pseudomonadati</taxon>
        <taxon>Pseudomonadota</taxon>
        <taxon>Gammaproteobacteria</taxon>
        <taxon>Lysobacterales</taxon>
        <taxon>Lysobacteraceae</taxon>
        <taxon>Pseudoxanthomonas</taxon>
    </lineage>
</organism>
<reference evidence="2 3" key="1">
    <citation type="journal article" date="2012" name="J. Bacteriol.">
        <title>Complete Genome Sequence of the BTEX-Degrading Bacterium Pseudoxanthomonas spadix BD-a59.</title>
        <authorList>
            <person name="Lee S.H."/>
            <person name="Jin H.M."/>
            <person name="Lee H.J."/>
            <person name="Kim J.M."/>
            <person name="Jeon C.O."/>
        </authorList>
    </citation>
    <scope>NUCLEOTIDE SEQUENCE [LARGE SCALE GENOMIC DNA]</scope>
    <source>
        <strain evidence="2 3">BD-a59</strain>
    </source>
</reference>
<dbReference type="KEGG" id="psd:DSC_05540"/>
<proteinExistence type="predicted"/>
<protein>
    <submittedName>
        <fullName evidence="2">Uncharacterized protein</fullName>
    </submittedName>
</protein>
<keyword evidence="3" id="KW-1185">Reference proteome</keyword>
<gene>
    <name evidence="2" type="ordered locus">DSC_05540</name>
</gene>
<dbReference type="Proteomes" id="UP000005870">
    <property type="component" value="Chromosome"/>
</dbReference>
<evidence type="ECO:0000256" key="1">
    <source>
        <dbReference type="SAM" id="MobiDB-lite"/>
    </source>
</evidence>
<sequence>MPSRPADAADGIDAPHPRETPMTTLRTTKAMPPDALFTRPREDKRAAHAVLQDKLDAFERAGGQIEKLGTTVPRKTG</sequence>
<dbReference type="EMBL" id="CP003093">
    <property type="protein sequence ID" value="AER55759.1"/>
    <property type="molecule type" value="Genomic_DNA"/>
</dbReference>
<name>G7UQM7_PSEUP</name>
<dbReference type="AlphaFoldDB" id="G7UQM7"/>